<dbReference type="PANTHER" id="PTHR30433:SF2">
    <property type="entry name" value="MOTILITY PROTEIN A"/>
    <property type="match status" value="1"/>
</dbReference>
<keyword evidence="6" id="KW-0813">Transport</keyword>
<comment type="caution">
    <text evidence="9">The sequence shown here is derived from an EMBL/GenBank/DDBJ whole genome shotgun (WGS) entry which is preliminary data.</text>
</comment>
<evidence type="ECO:0000259" key="8">
    <source>
        <dbReference type="Pfam" id="PF01618"/>
    </source>
</evidence>
<evidence type="ECO:0000313" key="9">
    <source>
        <dbReference type="EMBL" id="TQL17084.1"/>
    </source>
</evidence>
<feature type="transmembrane region" description="Helical" evidence="7">
    <location>
        <begin position="6"/>
        <end position="29"/>
    </location>
</feature>
<dbReference type="InterPro" id="IPR002898">
    <property type="entry name" value="MotA_ExbB_proton_chnl"/>
</dbReference>
<protein>
    <submittedName>
        <fullName evidence="9">Chemotaxis protein MotA</fullName>
    </submittedName>
</protein>
<comment type="subcellular location">
    <subcellularLocation>
        <location evidence="1">Cell membrane</location>
        <topology evidence="1">Multi-pass membrane protein</topology>
    </subcellularLocation>
    <subcellularLocation>
        <location evidence="6">Membrane</location>
        <topology evidence="6">Multi-pass membrane protein</topology>
    </subcellularLocation>
</comment>
<evidence type="ECO:0000256" key="6">
    <source>
        <dbReference type="RuleBase" id="RU004057"/>
    </source>
</evidence>
<gene>
    <name evidence="9" type="ORF">FBY58_0644</name>
</gene>
<dbReference type="Pfam" id="PF01618">
    <property type="entry name" value="MotA_ExbB"/>
    <property type="match status" value="1"/>
</dbReference>
<evidence type="ECO:0000256" key="5">
    <source>
        <dbReference type="ARBA" id="ARBA00023136"/>
    </source>
</evidence>
<proteinExistence type="inferred from homology"/>
<reference evidence="9 10" key="1">
    <citation type="submission" date="2019-06" db="EMBL/GenBank/DDBJ databases">
        <title>Genome sequencing of Zymomonas mobilis strains for genetic engineering and biofuel applications.</title>
        <authorList>
            <person name="Teravest M."/>
        </authorList>
    </citation>
    <scope>NUCLEOTIDE SEQUENCE [LARGE SCALE GENOMIC DNA]</scope>
    <source>
        <strain evidence="9 10">AN0101</strain>
    </source>
</reference>
<keyword evidence="5 7" id="KW-0472">Membrane</keyword>
<keyword evidence="4 7" id="KW-1133">Transmembrane helix</keyword>
<dbReference type="AlphaFoldDB" id="A0A542W0I7"/>
<accession>A0A542W0I7</accession>
<dbReference type="GO" id="GO:0006935">
    <property type="term" value="P:chemotaxis"/>
    <property type="evidence" value="ECO:0007669"/>
    <property type="project" value="InterPro"/>
</dbReference>
<keyword evidence="2" id="KW-1003">Cell membrane</keyword>
<feature type="transmembrane region" description="Helical" evidence="7">
    <location>
        <begin position="126"/>
        <end position="151"/>
    </location>
</feature>
<dbReference type="GO" id="GO:0071978">
    <property type="term" value="P:bacterial-type flagellum-dependent swarming motility"/>
    <property type="evidence" value="ECO:0007669"/>
    <property type="project" value="InterPro"/>
</dbReference>
<feature type="transmembrane region" description="Helical" evidence="7">
    <location>
        <begin position="163"/>
        <end position="185"/>
    </location>
</feature>
<dbReference type="GO" id="GO:0005886">
    <property type="term" value="C:plasma membrane"/>
    <property type="evidence" value="ECO:0007669"/>
    <property type="project" value="UniProtKB-SubCell"/>
</dbReference>
<dbReference type="Proteomes" id="UP000316887">
    <property type="component" value="Unassembled WGS sequence"/>
</dbReference>
<name>A0A542W0I7_ZYMMB</name>
<evidence type="ECO:0000256" key="3">
    <source>
        <dbReference type="ARBA" id="ARBA00022692"/>
    </source>
</evidence>
<sequence>MYLLTSVSHFFDATAFLLVIIGSFAIAIFRSTGADILRAFKAFRPLIMAKPEKEAETADRALKTILQQTKAKGIATADRIDITFAPLFLQKAVIRMTDCKDPNDFRQWITAQLEQRQNRHQGAINFWYIIADVAPSVAMIGTVIGLVNMFSHLSDINTLGPSMAMAILTTLYGLCLSTLIAVPIAGRLEYLSEMEGQWWKRVADNLISSAWAELKMPILRMPPAKNNSAVED</sequence>
<evidence type="ECO:0000256" key="2">
    <source>
        <dbReference type="ARBA" id="ARBA00022475"/>
    </source>
</evidence>
<keyword evidence="6" id="KW-0653">Protein transport</keyword>
<feature type="domain" description="MotA/TolQ/ExbB proton channel" evidence="8">
    <location>
        <begin position="88"/>
        <end position="195"/>
    </location>
</feature>
<dbReference type="OrthoDB" id="9806929at2"/>
<comment type="similarity">
    <text evidence="6">Belongs to the exbB/tolQ family.</text>
</comment>
<evidence type="ECO:0000313" key="10">
    <source>
        <dbReference type="Proteomes" id="UP000316887"/>
    </source>
</evidence>
<dbReference type="RefSeq" id="WP_141919454.1">
    <property type="nucleotide sequence ID" value="NZ_VFOF01000001.1"/>
</dbReference>
<dbReference type="EMBL" id="VFOF01000001">
    <property type="protein sequence ID" value="TQL17084.1"/>
    <property type="molecule type" value="Genomic_DNA"/>
</dbReference>
<dbReference type="InterPro" id="IPR047055">
    <property type="entry name" value="MotA-like"/>
</dbReference>
<evidence type="ECO:0000256" key="1">
    <source>
        <dbReference type="ARBA" id="ARBA00004651"/>
    </source>
</evidence>
<keyword evidence="3 7" id="KW-0812">Transmembrane</keyword>
<evidence type="ECO:0000256" key="4">
    <source>
        <dbReference type="ARBA" id="ARBA00022989"/>
    </source>
</evidence>
<organism evidence="9 10">
    <name type="scientific">Zymomonas mobilis</name>
    <dbReference type="NCBI Taxonomy" id="542"/>
    <lineage>
        <taxon>Bacteria</taxon>
        <taxon>Pseudomonadati</taxon>
        <taxon>Pseudomonadota</taxon>
        <taxon>Alphaproteobacteria</taxon>
        <taxon>Sphingomonadales</taxon>
        <taxon>Zymomonadaceae</taxon>
        <taxon>Zymomonas</taxon>
    </lineage>
</organism>
<evidence type="ECO:0000256" key="7">
    <source>
        <dbReference type="SAM" id="Phobius"/>
    </source>
</evidence>
<dbReference type="PANTHER" id="PTHR30433">
    <property type="entry name" value="CHEMOTAXIS PROTEIN MOTA"/>
    <property type="match status" value="1"/>
</dbReference>
<dbReference type="GO" id="GO:0015031">
    <property type="term" value="P:protein transport"/>
    <property type="evidence" value="ECO:0007669"/>
    <property type="project" value="UniProtKB-KW"/>
</dbReference>